<dbReference type="CDD" id="cd12148">
    <property type="entry name" value="fungal_TF_MHR"/>
    <property type="match status" value="1"/>
</dbReference>
<evidence type="ECO:0000256" key="5">
    <source>
        <dbReference type="ARBA" id="ARBA00023242"/>
    </source>
</evidence>
<keyword evidence="4" id="KW-0804">Transcription</keyword>
<reference evidence="8" key="1">
    <citation type="submission" date="2020-05" db="EMBL/GenBank/DDBJ databases">
        <title>Mycena genomes resolve the evolution of fungal bioluminescence.</title>
        <authorList>
            <person name="Tsai I.J."/>
        </authorList>
    </citation>
    <scope>NUCLEOTIDE SEQUENCE</scope>
    <source>
        <strain evidence="8">CCC161011</strain>
    </source>
</reference>
<dbReference type="AlphaFoldDB" id="A0A8H6YGG2"/>
<keyword evidence="3" id="KW-0805">Transcription regulation</keyword>
<sequence length="370" mass="40510">MLALPFDQPSSFLLNVIYLWACILTPSASSGPYTEDFFLNSALQNVFQDIADIFSFPHLALHTIQAEVLLSYYYLHSARPTEGRYHSASAMSLALNAGLHLLGAPTQEPCPSFPLPAIHLAPLSDARERAERVNAFWATWILNNYWVAMDGSPSSIPSGVSINTPWSEGIGDGPTISKFLNGGEQQDNFRPTSLLAKASTLLERVIALTHQRSGRDSSVFTAFSTRLQAFQSSLPPLPGGKTLVVTYALTDIAILRLHAPFSRISDTSHVAALAAAGRIVSNLEAVHVDEEVQPILGALAGTVCSVYIEELIFLLAAETSCIRSAQYRRIEMQLRKIMDIMSSHAARSPVTRNCLKIAEQAYEPFSQPYM</sequence>
<dbReference type="GO" id="GO:0006351">
    <property type="term" value="P:DNA-templated transcription"/>
    <property type="evidence" value="ECO:0007669"/>
    <property type="project" value="InterPro"/>
</dbReference>
<organism evidence="8 9">
    <name type="scientific">Mycena venus</name>
    <dbReference type="NCBI Taxonomy" id="2733690"/>
    <lineage>
        <taxon>Eukaryota</taxon>
        <taxon>Fungi</taxon>
        <taxon>Dikarya</taxon>
        <taxon>Basidiomycota</taxon>
        <taxon>Agaricomycotina</taxon>
        <taxon>Agaricomycetes</taxon>
        <taxon>Agaricomycetidae</taxon>
        <taxon>Agaricales</taxon>
        <taxon>Marasmiineae</taxon>
        <taxon>Mycenaceae</taxon>
        <taxon>Mycena</taxon>
    </lineage>
</organism>
<dbReference type="InterPro" id="IPR007219">
    <property type="entry name" value="XnlR_reg_dom"/>
</dbReference>
<comment type="subcellular location">
    <subcellularLocation>
        <location evidence="1">Nucleus</location>
    </subcellularLocation>
</comment>
<comment type="caution">
    <text evidence="8">The sequence shown here is derived from an EMBL/GenBank/DDBJ whole genome shotgun (WGS) entry which is preliminary data.</text>
</comment>
<dbReference type="GO" id="GO:0000981">
    <property type="term" value="F:DNA-binding transcription factor activity, RNA polymerase II-specific"/>
    <property type="evidence" value="ECO:0007669"/>
    <property type="project" value="InterPro"/>
</dbReference>
<keyword evidence="6" id="KW-0732">Signal</keyword>
<evidence type="ECO:0000256" key="4">
    <source>
        <dbReference type="ARBA" id="ARBA00023163"/>
    </source>
</evidence>
<accession>A0A8H6YGG2</accession>
<keyword evidence="9" id="KW-1185">Reference proteome</keyword>
<feature type="domain" description="Xylanolytic transcriptional activator regulatory" evidence="7">
    <location>
        <begin position="8"/>
        <end position="178"/>
    </location>
</feature>
<dbReference type="OrthoDB" id="5600212at2759"/>
<keyword evidence="5" id="KW-0539">Nucleus</keyword>
<dbReference type="Proteomes" id="UP000620124">
    <property type="component" value="Unassembled WGS sequence"/>
</dbReference>
<evidence type="ECO:0000256" key="6">
    <source>
        <dbReference type="SAM" id="SignalP"/>
    </source>
</evidence>
<dbReference type="InterPro" id="IPR050815">
    <property type="entry name" value="TF_fung"/>
</dbReference>
<protein>
    <recommendedName>
        <fullName evidence="7">Xylanolytic transcriptional activator regulatory domain-containing protein</fullName>
    </recommendedName>
</protein>
<dbReference type="GO" id="GO:0005634">
    <property type="term" value="C:nucleus"/>
    <property type="evidence" value="ECO:0007669"/>
    <property type="project" value="UniProtKB-SubCell"/>
</dbReference>
<evidence type="ECO:0000256" key="3">
    <source>
        <dbReference type="ARBA" id="ARBA00023015"/>
    </source>
</evidence>
<dbReference type="EMBL" id="JACAZI010000005">
    <property type="protein sequence ID" value="KAF7360720.1"/>
    <property type="molecule type" value="Genomic_DNA"/>
</dbReference>
<evidence type="ECO:0000256" key="1">
    <source>
        <dbReference type="ARBA" id="ARBA00004123"/>
    </source>
</evidence>
<dbReference type="GO" id="GO:0003677">
    <property type="term" value="F:DNA binding"/>
    <property type="evidence" value="ECO:0007669"/>
    <property type="project" value="InterPro"/>
</dbReference>
<evidence type="ECO:0000313" key="8">
    <source>
        <dbReference type="EMBL" id="KAF7360720.1"/>
    </source>
</evidence>
<dbReference type="PANTHER" id="PTHR47338">
    <property type="entry name" value="ZN(II)2CYS6 TRANSCRIPTION FACTOR (EUROFUNG)-RELATED"/>
    <property type="match status" value="1"/>
</dbReference>
<dbReference type="PANTHER" id="PTHR47338:SF29">
    <property type="entry name" value="ZN(2)-C6 FUNGAL-TYPE DOMAIN-CONTAINING PROTEIN"/>
    <property type="match status" value="1"/>
</dbReference>
<evidence type="ECO:0000313" key="9">
    <source>
        <dbReference type="Proteomes" id="UP000620124"/>
    </source>
</evidence>
<proteinExistence type="predicted"/>
<feature type="chain" id="PRO_5034302447" description="Xylanolytic transcriptional activator regulatory domain-containing protein" evidence="6">
    <location>
        <begin position="31"/>
        <end position="370"/>
    </location>
</feature>
<dbReference type="Pfam" id="PF04082">
    <property type="entry name" value="Fungal_trans"/>
    <property type="match status" value="1"/>
</dbReference>
<evidence type="ECO:0000259" key="7">
    <source>
        <dbReference type="Pfam" id="PF04082"/>
    </source>
</evidence>
<name>A0A8H6YGG2_9AGAR</name>
<feature type="signal peptide" evidence="6">
    <location>
        <begin position="1"/>
        <end position="30"/>
    </location>
</feature>
<gene>
    <name evidence="8" type="ORF">MVEN_00803900</name>
</gene>
<keyword evidence="2" id="KW-0479">Metal-binding</keyword>
<evidence type="ECO:0000256" key="2">
    <source>
        <dbReference type="ARBA" id="ARBA00022723"/>
    </source>
</evidence>
<dbReference type="GO" id="GO:0008270">
    <property type="term" value="F:zinc ion binding"/>
    <property type="evidence" value="ECO:0007669"/>
    <property type="project" value="InterPro"/>
</dbReference>